<keyword evidence="2" id="KW-1185">Reference proteome</keyword>
<dbReference type="EMBL" id="GL348718">
    <property type="protein sequence ID" value="EFH49771.1"/>
    <property type="molecule type" value="Genomic_DNA"/>
</dbReference>
<name>D7M3Q4_ARALL</name>
<dbReference type="Proteomes" id="UP000008694">
    <property type="component" value="Unassembled WGS sequence"/>
</dbReference>
<proteinExistence type="predicted"/>
<dbReference type="Gramene" id="fgenesh2_kg.6__1110__AT5G11416.1">
    <property type="protein sequence ID" value="fgenesh2_kg.6__1110__AT5G11416.1"/>
    <property type="gene ID" value="fgenesh2_kg.6__1110__AT5G11416.1"/>
</dbReference>
<accession>D7M3Q4</accession>
<sequence>MREEEEQKQSAKATVVPLSLLTLLSYYIQHLFYPLTAPCPDFTTYNKADTIYGSYNISFNDKLL</sequence>
<evidence type="ECO:0000313" key="1">
    <source>
        <dbReference type="EMBL" id="EFH49771.1"/>
    </source>
</evidence>
<dbReference type="AlphaFoldDB" id="D7M3Q4"/>
<protein>
    <submittedName>
        <fullName evidence="1">Predicted protein</fullName>
    </submittedName>
</protein>
<reference evidence="2" key="1">
    <citation type="journal article" date="2011" name="Nat. Genet.">
        <title>The Arabidopsis lyrata genome sequence and the basis of rapid genome size change.</title>
        <authorList>
            <person name="Hu T.T."/>
            <person name="Pattyn P."/>
            <person name="Bakker E.G."/>
            <person name="Cao J."/>
            <person name="Cheng J.-F."/>
            <person name="Clark R.M."/>
            <person name="Fahlgren N."/>
            <person name="Fawcett J.A."/>
            <person name="Grimwood J."/>
            <person name="Gundlach H."/>
            <person name="Haberer G."/>
            <person name="Hollister J.D."/>
            <person name="Ossowski S."/>
            <person name="Ottilar R.P."/>
            <person name="Salamov A.A."/>
            <person name="Schneeberger K."/>
            <person name="Spannagl M."/>
            <person name="Wang X."/>
            <person name="Yang L."/>
            <person name="Nasrallah M.E."/>
            <person name="Bergelson J."/>
            <person name="Carrington J.C."/>
            <person name="Gaut B.S."/>
            <person name="Schmutz J."/>
            <person name="Mayer K.F.X."/>
            <person name="Van de Peer Y."/>
            <person name="Grigoriev I.V."/>
            <person name="Nordborg M."/>
            <person name="Weigel D."/>
            <person name="Guo Y.-L."/>
        </authorList>
    </citation>
    <scope>NUCLEOTIDE SEQUENCE [LARGE SCALE GENOMIC DNA]</scope>
    <source>
        <strain evidence="2">cv. MN47</strain>
    </source>
</reference>
<dbReference type="HOGENOM" id="CLU_2870645_0_0_1"/>
<organism evidence="2">
    <name type="scientific">Arabidopsis lyrata subsp. lyrata</name>
    <name type="common">Lyre-leaved rock-cress</name>
    <dbReference type="NCBI Taxonomy" id="81972"/>
    <lineage>
        <taxon>Eukaryota</taxon>
        <taxon>Viridiplantae</taxon>
        <taxon>Streptophyta</taxon>
        <taxon>Embryophyta</taxon>
        <taxon>Tracheophyta</taxon>
        <taxon>Spermatophyta</taxon>
        <taxon>Magnoliopsida</taxon>
        <taxon>eudicotyledons</taxon>
        <taxon>Gunneridae</taxon>
        <taxon>Pentapetalae</taxon>
        <taxon>rosids</taxon>
        <taxon>malvids</taxon>
        <taxon>Brassicales</taxon>
        <taxon>Brassicaceae</taxon>
        <taxon>Camelineae</taxon>
        <taxon>Arabidopsis</taxon>
    </lineage>
</organism>
<evidence type="ECO:0000313" key="2">
    <source>
        <dbReference type="Proteomes" id="UP000008694"/>
    </source>
</evidence>
<gene>
    <name evidence="1" type="ORF">ARALYDRAFT_487976</name>
</gene>